<evidence type="ECO:0000313" key="1">
    <source>
        <dbReference type="EMBL" id="KAK7941219.1"/>
    </source>
</evidence>
<dbReference type="EMBL" id="JAQQWE010000009">
    <property type="protein sequence ID" value="KAK7941219.1"/>
    <property type="molecule type" value="Genomic_DNA"/>
</dbReference>
<comment type="caution">
    <text evidence="1">The sequence shown here is derived from an EMBL/GenBank/DDBJ whole genome shotgun (WGS) entry which is preliminary data.</text>
</comment>
<dbReference type="Proteomes" id="UP001391051">
    <property type="component" value="Unassembled WGS sequence"/>
</dbReference>
<dbReference type="GeneID" id="92082890"/>
<name>A0ABR1PW25_9PEZI</name>
<protein>
    <recommendedName>
        <fullName evidence="3">IBR domain-containing protein</fullName>
    </recommendedName>
</protein>
<organism evidence="1 2">
    <name type="scientific">Apiospora aurea</name>
    <dbReference type="NCBI Taxonomy" id="335848"/>
    <lineage>
        <taxon>Eukaryota</taxon>
        <taxon>Fungi</taxon>
        <taxon>Dikarya</taxon>
        <taxon>Ascomycota</taxon>
        <taxon>Pezizomycotina</taxon>
        <taxon>Sordariomycetes</taxon>
        <taxon>Xylariomycetidae</taxon>
        <taxon>Amphisphaeriales</taxon>
        <taxon>Apiosporaceae</taxon>
        <taxon>Apiospora</taxon>
    </lineage>
</organism>
<keyword evidence="2" id="KW-1185">Reference proteome</keyword>
<proteinExistence type="predicted"/>
<sequence length="136" mass="14857">MALNNISAFKAAGTDLLVGRVVYPCDHEFGYVLDHTLDRSKGDGDRWVCPKCATDGKCLVCLQPWDANTSTSCPNCDAFFFGSGLLEERAAKLEEAGVKVANDSIGYVVSRGRELQRREARKERLLALAADAKKDS</sequence>
<evidence type="ECO:0000313" key="2">
    <source>
        <dbReference type="Proteomes" id="UP001391051"/>
    </source>
</evidence>
<dbReference type="RefSeq" id="XP_066693971.1">
    <property type="nucleotide sequence ID" value="XM_066849828.1"/>
</dbReference>
<gene>
    <name evidence="1" type="ORF">PG986_013606</name>
</gene>
<accession>A0ABR1PW25</accession>
<reference evidence="1 2" key="1">
    <citation type="submission" date="2023-01" db="EMBL/GenBank/DDBJ databases">
        <title>Analysis of 21 Apiospora genomes using comparative genomics revels a genus with tremendous synthesis potential of carbohydrate active enzymes and secondary metabolites.</title>
        <authorList>
            <person name="Sorensen T."/>
        </authorList>
    </citation>
    <scope>NUCLEOTIDE SEQUENCE [LARGE SCALE GENOMIC DNA]</scope>
    <source>
        <strain evidence="1 2">CBS 24483</strain>
    </source>
</reference>
<evidence type="ECO:0008006" key="3">
    <source>
        <dbReference type="Google" id="ProtNLM"/>
    </source>
</evidence>